<dbReference type="Pfam" id="PF07441">
    <property type="entry name" value="BofA"/>
    <property type="match status" value="1"/>
</dbReference>
<keyword evidence="1" id="KW-0812">Transmembrane</keyword>
<reference evidence="2" key="1">
    <citation type="submission" date="2020-10" db="EMBL/GenBank/DDBJ databases">
        <authorList>
            <person name="Hahn C.J."/>
            <person name="Laso-Perez R."/>
            <person name="Vulcano F."/>
            <person name="Vaziourakis K.-M."/>
            <person name="Stokke R."/>
            <person name="Steen I.H."/>
            <person name="Teske A."/>
            <person name="Boetius A."/>
            <person name="Liebeke M."/>
            <person name="Amann R."/>
            <person name="Knittel K."/>
        </authorList>
    </citation>
    <scope>NUCLEOTIDE SEQUENCE</scope>
    <source>
        <strain evidence="2">Gfbio:e3339647-f889-4370-9287-4fb5cb688e4c:AG392O15_GoMArc1</strain>
    </source>
</reference>
<keyword evidence="1" id="KW-1133">Transmembrane helix</keyword>
<sequence>MQRLITNEVKLECVKGVTTMFIEYNLLIIAVIVAIVAYILLKTIKHMIINTLLGFIVLVACNILLGLDIAYTWVVIAICAIGGVAGAAAILLLHYLNVAF</sequence>
<evidence type="ECO:0000256" key="1">
    <source>
        <dbReference type="SAM" id="Phobius"/>
    </source>
</evidence>
<dbReference type="InterPro" id="IPR010001">
    <property type="entry name" value="BofA"/>
</dbReference>
<dbReference type="AlphaFoldDB" id="A0A811TEW9"/>
<protein>
    <submittedName>
        <fullName evidence="2">Uncharacterized protein</fullName>
    </submittedName>
</protein>
<keyword evidence="1" id="KW-0472">Membrane</keyword>
<gene>
    <name evidence="2" type="ORF">CHKLHMKO_00401</name>
</gene>
<dbReference type="EMBL" id="CAJHIO010000024">
    <property type="protein sequence ID" value="CAD6493057.1"/>
    <property type="molecule type" value="Genomic_DNA"/>
</dbReference>
<comment type="caution">
    <text evidence="2">The sequence shown here is derived from an EMBL/GenBank/DDBJ whole genome shotgun (WGS) entry which is preliminary data.</text>
</comment>
<feature type="transmembrane region" description="Helical" evidence="1">
    <location>
        <begin position="20"/>
        <end position="41"/>
    </location>
</feature>
<evidence type="ECO:0000313" key="2">
    <source>
        <dbReference type="EMBL" id="CAD6493057.1"/>
    </source>
</evidence>
<accession>A0A811TEW9</accession>
<feature type="transmembrane region" description="Helical" evidence="1">
    <location>
        <begin position="73"/>
        <end position="96"/>
    </location>
</feature>
<evidence type="ECO:0000313" key="3">
    <source>
        <dbReference type="Proteomes" id="UP000610373"/>
    </source>
</evidence>
<feature type="transmembrane region" description="Helical" evidence="1">
    <location>
        <begin position="48"/>
        <end position="67"/>
    </location>
</feature>
<proteinExistence type="predicted"/>
<name>A0A811TEW9_9EURY</name>
<dbReference type="Proteomes" id="UP000610373">
    <property type="component" value="Unassembled WGS sequence"/>
</dbReference>
<organism evidence="2 3">
    <name type="scientific">Candidatus Argoarchaeum ethanivorans</name>
    <dbReference type="NCBI Taxonomy" id="2608793"/>
    <lineage>
        <taxon>Archaea</taxon>
        <taxon>Methanobacteriati</taxon>
        <taxon>Methanobacteriota</taxon>
        <taxon>Stenosarchaea group</taxon>
        <taxon>Methanomicrobia</taxon>
        <taxon>Methanosarcinales</taxon>
        <taxon>Methanosarcinales incertae sedis</taxon>
        <taxon>GOM Arc I cluster</taxon>
        <taxon>Candidatus Argoarchaeum</taxon>
    </lineage>
</organism>